<keyword evidence="7" id="KW-1185">Reference proteome</keyword>
<accession>A0A1X6NLU3</accession>
<organism evidence="6 7">
    <name type="scientific">Porphyra umbilicalis</name>
    <name type="common">Purple laver</name>
    <name type="synonym">Red alga</name>
    <dbReference type="NCBI Taxonomy" id="2786"/>
    <lineage>
        <taxon>Eukaryota</taxon>
        <taxon>Rhodophyta</taxon>
        <taxon>Bangiophyceae</taxon>
        <taxon>Bangiales</taxon>
        <taxon>Bangiaceae</taxon>
        <taxon>Porphyra</taxon>
    </lineage>
</organism>
<dbReference type="EMBL" id="KV919555">
    <property type="protein sequence ID" value="OSX69436.1"/>
    <property type="molecule type" value="Genomic_DNA"/>
</dbReference>
<dbReference type="GO" id="GO:0016740">
    <property type="term" value="F:transferase activity"/>
    <property type="evidence" value="ECO:0007669"/>
    <property type="project" value="UniProtKB-KW"/>
</dbReference>
<dbReference type="SMART" id="SM00212">
    <property type="entry name" value="UBCc"/>
    <property type="match status" value="1"/>
</dbReference>
<dbReference type="InterPro" id="IPR016135">
    <property type="entry name" value="UBQ-conjugating_enzyme/RWD"/>
</dbReference>
<evidence type="ECO:0000256" key="4">
    <source>
        <dbReference type="RuleBase" id="RU362109"/>
    </source>
</evidence>
<evidence type="ECO:0000256" key="2">
    <source>
        <dbReference type="ARBA" id="ARBA00022786"/>
    </source>
</evidence>
<dbReference type="SUPFAM" id="SSF54495">
    <property type="entry name" value="UBC-like"/>
    <property type="match status" value="1"/>
</dbReference>
<keyword evidence="4" id="KW-0547">Nucleotide-binding</keyword>
<dbReference type="InterPro" id="IPR000608">
    <property type="entry name" value="UBC"/>
</dbReference>
<evidence type="ECO:0000313" key="7">
    <source>
        <dbReference type="Proteomes" id="UP000218209"/>
    </source>
</evidence>
<dbReference type="Pfam" id="PF00179">
    <property type="entry name" value="UQ_con"/>
    <property type="match status" value="1"/>
</dbReference>
<comment type="similarity">
    <text evidence="4">Belongs to the ubiquitin-conjugating enzyme family.</text>
</comment>
<evidence type="ECO:0000256" key="1">
    <source>
        <dbReference type="ARBA" id="ARBA00022679"/>
    </source>
</evidence>
<keyword evidence="1" id="KW-0808">Transferase</keyword>
<dbReference type="CDD" id="cd23790">
    <property type="entry name" value="UBCc_UBE2A_2B"/>
    <property type="match status" value="1"/>
</dbReference>
<dbReference type="Proteomes" id="UP000218209">
    <property type="component" value="Unassembled WGS sequence"/>
</dbReference>
<dbReference type="Gene3D" id="3.10.110.10">
    <property type="entry name" value="Ubiquitin Conjugating Enzyme"/>
    <property type="match status" value="1"/>
</dbReference>
<dbReference type="GO" id="GO:0005524">
    <property type="term" value="F:ATP binding"/>
    <property type="evidence" value="ECO:0007669"/>
    <property type="project" value="UniProtKB-UniRule"/>
</dbReference>
<keyword evidence="4" id="KW-0067">ATP-binding</keyword>
<keyword evidence="2 4" id="KW-0833">Ubl conjugation pathway</keyword>
<feature type="active site" description="Glycyl thioester intermediate" evidence="3">
    <location>
        <position position="93"/>
    </location>
</feature>
<protein>
    <recommendedName>
        <fullName evidence="5">UBC core domain-containing protein</fullName>
    </recommendedName>
</protein>
<dbReference type="PROSITE" id="PS50127">
    <property type="entry name" value="UBC_2"/>
    <property type="match status" value="1"/>
</dbReference>
<name>A0A1X6NLU3_PORUM</name>
<dbReference type="OrthoDB" id="9984419at2759"/>
<reference evidence="6 7" key="1">
    <citation type="submission" date="2017-03" db="EMBL/GenBank/DDBJ databases">
        <title>WGS assembly of Porphyra umbilicalis.</title>
        <authorList>
            <person name="Brawley S.H."/>
            <person name="Blouin N.A."/>
            <person name="Ficko-Blean E."/>
            <person name="Wheeler G.L."/>
            <person name="Lohr M."/>
            <person name="Goodson H.V."/>
            <person name="Jenkins J.W."/>
            <person name="Blaby-Haas C.E."/>
            <person name="Helliwell K.E."/>
            <person name="Chan C."/>
            <person name="Marriage T."/>
            <person name="Bhattacharya D."/>
            <person name="Klein A.S."/>
            <person name="Badis Y."/>
            <person name="Brodie J."/>
            <person name="Cao Y."/>
            <person name="Collen J."/>
            <person name="Dittami S.M."/>
            <person name="Gachon C.M."/>
            <person name="Green B.R."/>
            <person name="Karpowicz S."/>
            <person name="Kim J.W."/>
            <person name="Kudahl U."/>
            <person name="Lin S."/>
            <person name="Michel G."/>
            <person name="Mittag M."/>
            <person name="Olson B.J."/>
            <person name="Pangilinan J."/>
            <person name="Peng Y."/>
            <person name="Qiu H."/>
            <person name="Shu S."/>
            <person name="Singer J.T."/>
            <person name="Smith A.G."/>
            <person name="Sprecher B.N."/>
            <person name="Wagner V."/>
            <person name="Wang W."/>
            <person name="Wang Z.-Y."/>
            <person name="Yan J."/>
            <person name="Yarish C."/>
            <person name="Zoeuner-Riek S."/>
            <person name="Zhuang Y."/>
            <person name="Zou Y."/>
            <person name="Lindquist E.A."/>
            <person name="Grimwood J."/>
            <person name="Barry K."/>
            <person name="Rokhsar D.S."/>
            <person name="Schmutz J."/>
            <person name="Stiller J.W."/>
            <person name="Grossman A.R."/>
            <person name="Prochnik S.E."/>
        </authorList>
    </citation>
    <scope>NUCLEOTIDE SEQUENCE [LARGE SCALE GENOMIC DNA]</scope>
    <source>
        <strain evidence="6">4086291</strain>
    </source>
</reference>
<dbReference type="AlphaFoldDB" id="A0A1X6NLU3"/>
<dbReference type="PANTHER" id="PTHR24067">
    <property type="entry name" value="UBIQUITIN-CONJUGATING ENZYME E2"/>
    <property type="match status" value="1"/>
</dbReference>
<evidence type="ECO:0000259" key="5">
    <source>
        <dbReference type="PROSITE" id="PS50127"/>
    </source>
</evidence>
<dbReference type="InterPro" id="IPR023313">
    <property type="entry name" value="UBQ-conjugating_AS"/>
</dbReference>
<dbReference type="InterPro" id="IPR050113">
    <property type="entry name" value="Ub_conjugating_enzyme"/>
</dbReference>
<dbReference type="PROSITE" id="PS00183">
    <property type="entry name" value="UBC_1"/>
    <property type="match status" value="1"/>
</dbReference>
<dbReference type="FunFam" id="3.10.110.10:FF:000090">
    <property type="entry name" value="Ubiquitin-conjugating enzyme E2-17 kDa"/>
    <property type="match status" value="1"/>
</dbReference>
<gene>
    <name evidence="6" type="ORF">BU14_1518s0002</name>
</gene>
<evidence type="ECO:0000256" key="3">
    <source>
        <dbReference type="PROSITE-ProRule" id="PRU10133"/>
    </source>
</evidence>
<proteinExistence type="inferred from homology"/>
<feature type="domain" description="UBC core" evidence="5">
    <location>
        <begin position="8"/>
        <end position="155"/>
    </location>
</feature>
<evidence type="ECO:0000313" key="6">
    <source>
        <dbReference type="EMBL" id="OSX69436.1"/>
    </source>
</evidence>
<sequence>MSGSSATPARLRLMSDLKSMMQEPPEGCSASPLSEENLFVWGATIFGPLESLWEGGVYALRLTFSEQYPEKPPRVRFTCQMFHPNVYSDGTLCLDIIQDRWSPIYTVNTILTSIQSLLTDPNASSPANPEAAQLFNTDMDAYKKRVRRCAAKSVEMA</sequence>